<evidence type="ECO:0000313" key="5">
    <source>
        <dbReference type="EMBL" id="TNM33544.1"/>
    </source>
</evidence>
<feature type="DNA-binding region" description="H-T-H motif" evidence="2">
    <location>
        <begin position="88"/>
        <end position="107"/>
    </location>
</feature>
<dbReference type="Proteomes" id="UP000311713">
    <property type="component" value="Unassembled WGS sequence"/>
</dbReference>
<gene>
    <name evidence="5" type="ORF">FH715_04105</name>
</gene>
<keyword evidence="6" id="KW-1185">Reference proteome</keyword>
<accession>A0A5C4VC58</accession>
<feature type="compositionally biased region" description="Acidic residues" evidence="3">
    <location>
        <begin position="1"/>
        <end position="11"/>
    </location>
</feature>
<dbReference type="PANTHER" id="PTHR30055">
    <property type="entry name" value="HTH-TYPE TRANSCRIPTIONAL REGULATOR RUTR"/>
    <property type="match status" value="1"/>
</dbReference>
<dbReference type="Gene3D" id="1.10.357.10">
    <property type="entry name" value="Tetracycline Repressor, domain 2"/>
    <property type="match status" value="1"/>
</dbReference>
<keyword evidence="1 2" id="KW-0238">DNA-binding</keyword>
<protein>
    <submittedName>
        <fullName evidence="5">TetR family transcriptional regulator</fullName>
    </submittedName>
</protein>
<dbReference type="GO" id="GO:0000976">
    <property type="term" value="F:transcription cis-regulatory region binding"/>
    <property type="evidence" value="ECO:0007669"/>
    <property type="project" value="TreeGrafter"/>
</dbReference>
<dbReference type="OrthoDB" id="5242433at2"/>
<dbReference type="AlphaFoldDB" id="A0A5C4VC58"/>
<evidence type="ECO:0000313" key="6">
    <source>
        <dbReference type="Proteomes" id="UP000311713"/>
    </source>
</evidence>
<dbReference type="InterPro" id="IPR050109">
    <property type="entry name" value="HTH-type_TetR-like_transc_reg"/>
</dbReference>
<evidence type="ECO:0000256" key="2">
    <source>
        <dbReference type="PROSITE-ProRule" id="PRU00335"/>
    </source>
</evidence>
<organism evidence="5 6">
    <name type="scientific">Streptomyces sedi</name>
    <dbReference type="NCBI Taxonomy" id="555059"/>
    <lineage>
        <taxon>Bacteria</taxon>
        <taxon>Bacillati</taxon>
        <taxon>Actinomycetota</taxon>
        <taxon>Actinomycetes</taxon>
        <taxon>Kitasatosporales</taxon>
        <taxon>Streptomycetaceae</taxon>
        <taxon>Streptomyces</taxon>
    </lineage>
</organism>
<dbReference type="SUPFAM" id="SSF46689">
    <property type="entry name" value="Homeodomain-like"/>
    <property type="match status" value="1"/>
</dbReference>
<dbReference type="PANTHER" id="PTHR30055:SF223">
    <property type="entry name" value="HTH-TYPE TRANSCRIPTIONAL REGULATOR UIDR"/>
    <property type="match status" value="1"/>
</dbReference>
<proteinExistence type="predicted"/>
<dbReference type="PROSITE" id="PS50977">
    <property type="entry name" value="HTH_TETR_2"/>
    <property type="match status" value="1"/>
</dbReference>
<reference evidence="5 6" key="1">
    <citation type="submission" date="2019-06" db="EMBL/GenBank/DDBJ databases">
        <title>Draft genome of Streptomyces sedi sp. JCM16909.</title>
        <authorList>
            <person name="Klykleung N."/>
            <person name="Tanasupawat S."/>
            <person name="Kudo T."/>
            <person name="Yuki M."/>
            <person name="Ohkuma M."/>
        </authorList>
    </citation>
    <scope>NUCLEOTIDE SEQUENCE [LARGE SCALE GENOMIC DNA]</scope>
    <source>
        <strain evidence="5 6">JCM 16909</strain>
    </source>
</reference>
<sequence length="255" mass="27764">MGLSDAADEFQEERAHVSTASRSRPVVLPGCRGPWRPSPLTAGCVVVCGDRRRMTRRTREHRSAAERREQLLDAAVEVMREGGIGAASTRAVADRAGLPQGAFHYCFRSKDELFAALLERELNASLGQVWDALAETRDMETSIAAALRALLDHVRSDPEYHLLSAELTDMAARTPALAHVARREHTTYVDHVDQMLRRWEEDGAGRLSVDSRALAEALVAASIGITSAWLSARDDEAAHASVALFSSALARAATP</sequence>
<comment type="caution">
    <text evidence="5">The sequence shown here is derived from an EMBL/GenBank/DDBJ whole genome shotgun (WGS) entry which is preliminary data.</text>
</comment>
<dbReference type="SUPFAM" id="SSF48498">
    <property type="entry name" value="Tetracyclin repressor-like, C-terminal domain"/>
    <property type="match status" value="1"/>
</dbReference>
<evidence type="ECO:0000256" key="3">
    <source>
        <dbReference type="SAM" id="MobiDB-lite"/>
    </source>
</evidence>
<name>A0A5C4VC58_9ACTN</name>
<evidence type="ECO:0000259" key="4">
    <source>
        <dbReference type="PROSITE" id="PS50977"/>
    </source>
</evidence>
<evidence type="ECO:0000256" key="1">
    <source>
        <dbReference type="ARBA" id="ARBA00023125"/>
    </source>
</evidence>
<feature type="domain" description="HTH tetR-type" evidence="4">
    <location>
        <begin position="65"/>
        <end position="125"/>
    </location>
</feature>
<dbReference type="InterPro" id="IPR036271">
    <property type="entry name" value="Tet_transcr_reg_TetR-rel_C_sf"/>
</dbReference>
<dbReference type="EMBL" id="VDGT01000002">
    <property type="protein sequence ID" value="TNM33544.1"/>
    <property type="molecule type" value="Genomic_DNA"/>
</dbReference>
<dbReference type="InterPro" id="IPR009057">
    <property type="entry name" value="Homeodomain-like_sf"/>
</dbReference>
<dbReference type="PRINTS" id="PR00455">
    <property type="entry name" value="HTHTETR"/>
</dbReference>
<dbReference type="InterPro" id="IPR001647">
    <property type="entry name" value="HTH_TetR"/>
</dbReference>
<feature type="region of interest" description="Disordered" evidence="3">
    <location>
        <begin position="1"/>
        <end position="23"/>
    </location>
</feature>
<dbReference type="GO" id="GO:0003700">
    <property type="term" value="F:DNA-binding transcription factor activity"/>
    <property type="evidence" value="ECO:0007669"/>
    <property type="project" value="TreeGrafter"/>
</dbReference>
<dbReference type="Pfam" id="PF00440">
    <property type="entry name" value="TetR_N"/>
    <property type="match status" value="1"/>
</dbReference>